<dbReference type="AlphaFoldDB" id="A0A183LAL2"/>
<dbReference type="InterPro" id="IPR037213">
    <property type="entry name" value="Run_dom_sf"/>
</dbReference>
<dbReference type="STRING" id="48269.A0A183LAL2"/>
<feature type="compositionally biased region" description="Polar residues" evidence="1">
    <location>
        <begin position="474"/>
        <end position="487"/>
    </location>
</feature>
<feature type="compositionally biased region" description="Low complexity" evidence="1">
    <location>
        <begin position="302"/>
        <end position="312"/>
    </location>
</feature>
<evidence type="ECO:0000313" key="3">
    <source>
        <dbReference type="Proteomes" id="UP000277204"/>
    </source>
</evidence>
<dbReference type="InterPro" id="IPR058732">
    <property type="entry name" value="RUNDC1_M"/>
</dbReference>
<dbReference type="InterPro" id="IPR047343">
    <property type="entry name" value="RUSC1_2"/>
</dbReference>
<reference evidence="2 3" key="1">
    <citation type="submission" date="2018-11" db="EMBL/GenBank/DDBJ databases">
        <authorList>
            <consortium name="Pathogen Informatics"/>
        </authorList>
    </citation>
    <scope>NUCLEOTIDE SEQUENCE [LARGE SCALE GENOMIC DNA]</scope>
    <source>
        <strain evidence="2 3">Zambia</strain>
    </source>
</reference>
<dbReference type="PANTHER" id="PTHR15591">
    <property type="entry name" value="RUN AND SH3 DOMAIN CONTAINING"/>
    <property type="match status" value="1"/>
</dbReference>
<evidence type="ECO:0000313" key="2">
    <source>
        <dbReference type="EMBL" id="VDO49403.1"/>
    </source>
</evidence>
<feature type="region of interest" description="Disordered" evidence="1">
    <location>
        <begin position="474"/>
        <end position="502"/>
    </location>
</feature>
<dbReference type="PROSITE" id="PS50826">
    <property type="entry name" value="RUN"/>
    <property type="match status" value="1"/>
</dbReference>
<organism evidence="2 3">
    <name type="scientific">Schistosoma margrebowiei</name>
    <dbReference type="NCBI Taxonomy" id="48269"/>
    <lineage>
        <taxon>Eukaryota</taxon>
        <taxon>Metazoa</taxon>
        <taxon>Spiralia</taxon>
        <taxon>Lophotrochozoa</taxon>
        <taxon>Platyhelminthes</taxon>
        <taxon>Trematoda</taxon>
        <taxon>Digenea</taxon>
        <taxon>Strigeidida</taxon>
        <taxon>Schistosomatoidea</taxon>
        <taxon>Schistosomatidae</taxon>
        <taxon>Schistosoma</taxon>
    </lineage>
</organism>
<proteinExistence type="predicted"/>
<dbReference type="Pfam" id="PF02759">
    <property type="entry name" value="RUN"/>
    <property type="match status" value="1"/>
</dbReference>
<protein>
    <submittedName>
        <fullName evidence="2">Uncharacterized protein</fullName>
    </submittedName>
</protein>
<dbReference type="EMBL" id="UZAI01000164">
    <property type="protein sequence ID" value="VDO49403.1"/>
    <property type="molecule type" value="Genomic_DNA"/>
</dbReference>
<feature type="region of interest" description="Disordered" evidence="1">
    <location>
        <begin position="283"/>
        <end position="317"/>
    </location>
</feature>
<dbReference type="Gene3D" id="1.20.58.900">
    <property type="match status" value="1"/>
</dbReference>
<dbReference type="InterPro" id="IPR004012">
    <property type="entry name" value="Run_dom"/>
</dbReference>
<gene>
    <name evidence="2" type="ORF">SMRZ_LOCUS837</name>
</gene>
<name>A0A183LAL2_9TREM</name>
<dbReference type="PANTHER" id="PTHR15591:SF19">
    <property type="entry name" value="RUN DOMAIN-CONTAINING PROTEIN 1 ISOFORM X1"/>
    <property type="match status" value="1"/>
</dbReference>
<keyword evidence="3" id="KW-1185">Reference proteome</keyword>
<dbReference type="Pfam" id="PF26030">
    <property type="entry name" value="RUNDC1"/>
    <property type="match status" value="1"/>
</dbReference>
<evidence type="ECO:0000256" key="1">
    <source>
        <dbReference type="SAM" id="MobiDB-lite"/>
    </source>
</evidence>
<accession>A0A183LAL2</accession>
<sequence length="838" mass="95474">MSLIQSSNHQINCTPCGEEVFSFVEENGRPKERWTPLGANASPEPGYHAFEENHVDNELDHESELSRLAIENEHLNSLLMAFTSHIAQVQFRLGQVINAESDCRELMLKSLEEFASRGIPDLQSLAEQCSKLSSESQACTSSLNGRPQKMIEQLKRHLDDLERFAYETGEQSEPPTQAILEKQRLVLEGLREKLELNISNVDKLPAAELQQVVDKAVNQFLNPVKVNEKLVEQLKTQVNDLERFIDFLHGSGACSDILAKALADFKRTHQQLSANNEIPSCCYHSNRSHTQNHDNNDDNDLDNSSISSSHIHPGVQLGHSRHLHSDYQHSHTNDYNTDGIDAYLEDITTTEEQELRRRDNRKRDVRKSRFNIINLIQRAITLLNLFAASHLGQDPDTLLTKFNMNKHSPHKVDKSNSSTVEKAKIQHWGTIRARLEIAINMVQEKVVTLNTYKLGKTSAVNLYSTYHTMPNMIHSRTTQSETRNTVPSGRESPDGKASMPTYDSTIRSYASLRKGFSQNEVPGTQIALPVQNLHDASLRALLYGGKPDRIFSNPTLYNDKNELTSCTEDMDDTQSSSCETSEFLYTEAERSVVYVVRRYLCPALRDLIEHGLIKKALQKIDENSPLGLANKRSILLLRPILNCLDSRSRNHSEDKFECLDLNDPSSDYIPNSFSGSRSNYTGIHAWDVLMRFYQIKNGPRYNESPARKLCESFDLDTVDGKTITNRQQLMVVIFTESHNNTIINSSSRITFKLVNPPITTHLKPVLFTLSEGKLVPWLRMIFRNHVFVQSIYEPWSYTLSTGNRFNDTLQSLIKLKDLEFALPYDYSIRHLKEMHDAF</sequence>
<dbReference type="Proteomes" id="UP000277204">
    <property type="component" value="Unassembled WGS sequence"/>
</dbReference>